<evidence type="ECO:0000313" key="1">
    <source>
        <dbReference type="EMBL" id="KWV85094.1"/>
    </source>
</evidence>
<comment type="caution">
    <text evidence="1">The sequence shown here is derived from an EMBL/GenBank/DDBJ whole genome shotgun (WGS) entry which is preliminary data.</text>
</comment>
<gene>
    <name evidence="1" type="ORF">PFLmoz3_05277</name>
</gene>
<dbReference type="AntiFam" id="ANF00178">
    <property type="entry name" value="Shadow ORF (opposite dhbF)"/>
</dbReference>
<sequence>MVDTPQVIHHAIRTPAGQVTTAIHATAGLAERVRHETLGSQCRALQITPGHALAAQVQLAGHADRLQVQLRIQDITAAVAQQGTDGCVDSAAGITFTGLPQQRCDHGFRRAVAVEQVFRLQRAPRQVIAGLGHRITAKAVHPHRRRVAVALGMFGQLLQVHRWEHRHGHVVAMHLLVGVFRQPQAVITDQHAGAIDQRVHPAFVGTVEGEGHEVQFAIGRGGFIALASGDDMRHQRAV</sequence>
<dbReference type="AlphaFoldDB" id="A0A120G638"/>
<accession>A0A120G638</accession>
<dbReference type="EMBL" id="LCYA01000143">
    <property type="protein sequence ID" value="KWV85094.1"/>
    <property type="molecule type" value="Genomic_DNA"/>
</dbReference>
<organism evidence="1 2">
    <name type="scientific">Pseudomonas fluorescens</name>
    <dbReference type="NCBI Taxonomy" id="294"/>
    <lineage>
        <taxon>Bacteria</taxon>
        <taxon>Pseudomonadati</taxon>
        <taxon>Pseudomonadota</taxon>
        <taxon>Gammaproteobacteria</taxon>
        <taxon>Pseudomonadales</taxon>
        <taxon>Pseudomonadaceae</taxon>
        <taxon>Pseudomonas</taxon>
    </lineage>
</organism>
<proteinExistence type="predicted"/>
<evidence type="ECO:0000313" key="2">
    <source>
        <dbReference type="Proteomes" id="UP000061348"/>
    </source>
</evidence>
<protein>
    <submittedName>
        <fullName evidence="1">Uncharacterized protein</fullName>
    </submittedName>
</protein>
<name>A0A120G638_PSEFL</name>
<dbReference type="Proteomes" id="UP000061348">
    <property type="component" value="Unassembled WGS sequence"/>
</dbReference>
<reference evidence="1 2" key="1">
    <citation type="submission" date="2015-05" db="EMBL/GenBank/DDBJ databases">
        <title>A genomic and transcriptomic approach to investigate the blue pigment phenotype in Pseudomonas fluorescens.</title>
        <authorList>
            <person name="Andreani N.A."/>
            <person name="Cardazzo B."/>
        </authorList>
    </citation>
    <scope>NUCLEOTIDE SEQUENCE [LARGE SCALE GENOMIC DNA]</scope>
    <source>
        <strain evidence="1 2">Ps_22</strain>
    </source>
</reference>